<reference evidence="3 4" key="1">
    <citation type="submission" date="2019-09" db="EMBL/GenBank/DDBJ databases">
        <title>Photobacterium damselae subsp. damselae CDC-2227-81, a human clinical isolate.</title>
        <authorList>
            <person name="Osorio C.R."/>
        </authorList>
    </citation>
    <scope>NUCLEOTIDE SEQUENCE [LARGE SCALE GENOMIC DNA]</scope>
    <source>
        <strain evidence="3 4">CDC-2227-81</strain>
    </source>
</reference>
<evidence type="ECO:0000313" key="4">
    <source>
        <dbReference type="Proteomes" id="UP000480943"/>
    </source>
</evidence>
<dbReference type="RefSeq" id="WP_106340678.1">
    <property type="nucleotide sequence ID" value="NZ_JABXOQ010000064.1"/>
</dbReference>
<feature type="domain" description="DNA-binding protein H-NS-like N-terminal" evidence="2">
    <location>
        <begin position="10"/>
        <end position="78"/>
    </location>
</feature>
<gene>
    <name evidence="3" type="ORF">F6450_12240</name>
</gene>
<dbReference type="Gene3D" id="1.10.287.1050">
    <property type="entry name" value="H-NS histone-like proteins"/>
    <property type="match status" value="1"/>
</dbReference>
<evidence type="ECO:0000256" key="1">
    <source>
        <dbReference type="SAM" id="Coils"/>
    </source>
</evidence>
<dbReference type="Proteomes" id="UP000480943">
    <property type="component" value="Unassembled WGS sequence"/>
</dbReference>
<dbReference type="InterPro" id="IPR054180">
    <property type="entry name" value="H-NS-like_N"/>
</dbReference>
<feature type="coiled-coil region" evidence="1">
    <location>
        <begin position="38"/>
        <end position="65"/>
    </location>
</feature>
<comment type="caution">
    <text evidence="3">The sequence shown here is derived from an EMBL/GenBank/DDBJ whole genome shotgun (WGS) entry which is preliminary data.</text>
</comment>
<evidence type="ECO:0000259" key="2">
    <source>
        <dbReference type="Pfam" id="PF22470"/>
    </source>
</evidence>
<protein>
    <recommendedName>
        <fullName evidence="2">DNA-binding protein H-NS-like N-terminal domain-containing protein</fullName>
    </recommendedName>
</protein>
<sequence>MTDQQAVITAEVLLKKRSAKNFLKGYSAEEIQSMITMITGIKEDIEKAEADKIAAENERNKKIEMYVEMLGQDGLSLDIVNDWAEKNQKKRTK</sequence>
<proteinExistence type="predicted"/>
<dbReference type="InterPro" id="IPR027454">
    <property type="entry name" value="Histone_HNS_N"/>
</dbReference>
<dbReference type="AlphaFoldDB" id="A0AAD3WUM8"/>
<keyword evidence="1" id="KW-0175">Coiled coil</keyword>
<dbReference type="EMBL" id="VZUQ01000068">
    <property type="protein sequence ID" value="KAB1179947.1"/>
    <property type="molecule type" value="Genomic_DNA"/>
</dbReference>
<name>A0AAD3WUM8_PHODD</name>
<evidence type="ECO:0000313" key="3">
    <source>
        <dbReference type="EMBL" id="KAB1179947.1"/>
    </source>
</evidence>
<organism evidence="3 4">
    <name type="scientific">Photobacterium damselae subsp. damselae</name>
    <name type="common">Listonella damsela</name>
    <dbReference type="NCBI Taxonomy" id="85581"/>
    <lineage>
        <taxon>Bacteria</taxon>
        <taxon>Pseudomonadati</taxon>
        <taxon>Pseudomonadota</taxon>
        <taxon>Gammaproteobacteria</taxon>
        <taxon>Vibrionales</taxon>
        <taxon>Vibrionaceae</taxon>
        <taxon>Photobacterium</taxon>
    </lineage>
</organism>
<dbReference type="GO" id="GO:0046983">
    <property type="term" value="F:protein dimerization activity"/>
    <property type="evidence" value="ECO:0007669"/>
    <property type="project" value="InterPro"/>
</dbReference>
<accession>A0AAD3WUM8</accession>
<dbReference type="Pfam" id="PF22470">
    <property type="entry name" value="Histone_HNS_N"/>
    <property type="match status" value="1"/>
</dbReference>